<proteinExistence type="predicted"/>
<accession>A0A844H8A9</accession>
<evidence type="ECO:0000313" key="2">
    <source>
        <dbReference type="EMBL" id="MTH35770.1"/>
    </source>
</evidence>
<feature type="region of interest" description="Disordered" evidence="1">
    <location>
        <begin position="1"/>
        <end position="22"/>
    </location>
</feature>
<protein>
    <submittedName>
        <fullName evidence="2">Uncharacterized protein</fullName>
    </submittedName>
</protein>
<sequence>MSAWLSNANRMTNTARSQSMAEMQRMQKRMMLDWQKAWMDAYMGAWFPGAKPPGKKKE</sequence>
<comment type="caution">
    <text evidence="2">The sequence shown here is derived from an EMBL/GenBank/DDBJ whole genome shotgun (WGS) entry which is preliminary data.</text>
</comment>
<dbReference type="AlphaFoldDB" id="A0A844H8A9"/>
<dbReference type="Proteomes" id="UP000442533">
    <property type="component" value="Unassembled WGS sequence"/>
</dbReference>
<organism evidence="2 3">
    <name type="scientific">Paracoccus limosus</name>
    <dbReference type="NCBI Taxonomy" id="913252"/>
    <lineage>
        <taxon>Bacteria</taxon>
        <taxon>Pseudomonadati</taxon>
        <taxon>Pseudomonadota</taxon>
        <taxon>Alphaproteobacteria</taxon>
        <taxon>Rhodobacterales</taxon>
        <taxon>Paracoccaceae</taxon>
        <taxon>Paracoccus</taxon>
    </lineage>
</organism>
<keyword evidence="3" id="KW-1185">Reference proteome</keyword>
<reference evidence="2 3" key="1">
    <citation type="submission" date="2019-11" db="EMBL/GenBank/DDBJ databases">
        <authorList>
            <person name="Dong K."/>
        </authorList>
    </citation>
    <scope>NUCLEOTIDE SEQUENCE [LARGE SCALE GENOMIC DNA]</scope>
    <source>
        <strain evidence="2 3">JCM 17370</strain>
    </source>
</reference>
<evidence type="ECO:0000313" key="3">
    <source>
        <dbReference type="Proteomes" id="UP000442533"/>
    </source>
</evidence>
<feature type="compositionally biased region" description="Polar residues" evidence="1">
    <location>
        <begin position="1"/>
        <end position="21"/>
    </location>
</feature>
<name>A0A844H8A9_9RHOB</name>
<gene>
    <name evidence="2" type="ORF">GL279_14280</name>
</gene>
<evidence type="ECO:0000256" key="1">
    <source>
        <dbReference type="SAM" id="MobiDB-lite"/>
    </source>
</evidence>
<dbReference type="EMBL" id="WMIF01000022">
    <property type="protein sequence ID" value="MTH35770.1"/>
    <property type="molecule type" value="Genomic_DNA"/>
</dbReference>